<gene>
    <name evidence="1" type="ORF">CQA43_00325</name>
</gene>
<dbReference type="EMBL" id="NXLS01000001">
    <property type="protein sequence ID" value="RDU64301.1"/>
    <property type="molecule type" value="Genomic_DNA"/>
</dbReference>
<reference evidence="1 2" key="1">
    <citation type="submission" date="2018-04" db="EMBL/GenBank/DDBJ databases">
        <title>Novel Campyloabacter and Helicobacter Species and Strains.</title>
        <authorList>
            <person name="Mannion A.J."/>
            <person name="Shen Z."/>
            <person name="Fox J.G."/>
        </authorList>
    </citation>
    <scope>NUCLEOTIDE SEQUENCE [LARGE SCALE GENOMIC DNA]</scope>
    <source>
        <strain evidence="1 2">MIT 99-5101</strain>
    </source>
</reference>
<dbReference type="AlphaFoldDB" id="A0A3D8IIC4"/>
<sequence>MDEQGFMGEDFNAAAGIPLDYKIHYDTLENIYQKTMLTDSISIPAAYSQVDFMQTAKNAFESFKNFYGEDFTKSNKMLSKEEINTLPKGFFTDYGYQNVFALIPTEEMLTQIYSWQS</sequence>
<dbReference type="NCBIfam" id="NF046095">
    <property type="entry name" value="flg_dep_Cj0814"/>
    <property type="match status" value="1"/>
</dbReference>
<dbReference type="OrthoDB" id="5317759at2"/>
<accession>A0A3D8IIC4</accession>
<dbReference type="Proteomes" id="UP000256650">
    <property type="component" value="Unassembled WGS sequence"/>
</dbReference>
<evidence type="ECO:0000313" key="2">
    <source>
        <dbReference type="Proteomes" id="UP000256650"/>
    </source>
</evidence>
<organism evidence="1 2">
    <name type="scientific">Helicobacter ganmani</name>
    <dbReference type="NCBI Taxonomy" id="60246"/>
    <lineage>
        <taxon>Bacteria</taxon>
        <taxon>Pseudomonadati</taxon>
        <taxon>Campylobacterota</taxon>
        <taxon>Epsilonproteobacteria</taxon>
        <taxon>Campylobacterales</taxon>
        <taxon>Helicobacteraceae</taxon>
        <taxon>Helicobacter</taxon>
    </lineage>
</organism>
<proteinExistence type="predicted"/>
<dbReference type="InterPro" id="IPR058078">
    <property type="entry name" value="Cj0814-like"/>
</dbReference>
<comment type="caution">
    <text evidence="1">The sequence shown here is derived from an EMBL/GenBank/DDBJ whole genome shotgun (WGS) entry which is preliminary data.</text>
</comment>
<keyword evidence="2" id="KW-1185">Reference proteome</keyword>
<name>A0A3D8IIC4_9HELI</name>
<evidence type="ECO:0000313" key="1">
    <source>
        <dbReference type="EMBL" id="RDU64301.1"/>
    </source>
</evidence>
<protein>
    <submittedName>
        <fullName evidence="1">Uncharacterized protein</fullName>
    </submittedName>
</protein>